<dbReference type="AlphaFoldDB" id="F4PPY2"/>
<dbReference type="EMBL" id="GL883009">
    <property type="protein sequence ID" value="EGG22445.1"/>
    <property type="molecule type" value="Genomic_DNA"/>
</dbReference>
<evidence type="ECO:0000313" key="2">
    <source>
        <dbReference type="Proteomes" id="UP000007797"/>
    </source>
</evidence>
<accession>F4PPY2</accession>
<name>F4PPY2_CACFS</name>
<evidence type="ECO:0000313" key="1">
    <source>
        <dbReference type="EMBL" id="EGG22445.1"/>
    </source>
</evidence>
<dbReference type="RefSeq" id="XP_004360296.1">
    <property type="nucleotide sequence ID" value="XM_004360239.1"/>
</dbReference>
<sequence length="109" mass="13521">MNNNNQIIDRDNKNNNFMIYENVKEELKQLLRLYQFQKTKVLDKELYLESIQTCHDKYQHQLGGLDLLYWENKYKFNLFKFNLKKLQYKIQTNNQNITIVKKYKNYQMI</sequence>
<keyword evidence="2" id="KW-1185">Reference proteome</keyword>
<dbReference type="GeneID" id="14874513"/>
<dbReference type="KEGG" id="dfa:DFA_04567"/>
<proteinExistence type="predicted"/>
<gene>
    <name evidence="1" type="ORF">DFA_04567</name>
</gene>
<organism evidence="1 2">
    <name type="scientific">Cavenderia fasciculata</name>
    <name type="common">Slime mold</name>
    <name type="synonym">Dictyostelium fasciculatum</name>
    <dbReference type="NCBI Taxonomy" id="261658"/>
    <lineage>
        <taxon>Eukaryota</taxon>
        <taxon>Amoebozoa</taxon>
        <taxon>Evosea</taxon>
        <taxon>Eumycetozoa</taxon>
        <taxon>Dictyostelia</taxon>
        <taxon>Acytosteliales</taxon>
        <taxon>Cavenderiaceae</taxon>
        <taxon>Cavenderia</taxon>
    </lineage>
</organism>
<dbReference type="Proteomes" id="UP000007797">
    <property type="component" value="Unassembled WGS sequence"/>
</dbReference>
<protein>
    <submittedName>
        <fullName evidence="1">Uncharacterized protein</fullName>
    </submittedName>
</protein>
<reference evidence="2" key="1">
    <citation type="journal article" date="2011" name="Genome Res.">
        <title>Phylogeny-wide analysis of social amoeba genomes highlights ancient origins for complex intercellular communication.</title>
        <authorList>
            <person name="Heidel A.J."/>
            <person name="Lawal H.M."/>
            <person name="Felder M."/>
            <person name="Schilde C."/>
            <person name="Helps N.R."/>
            <person name="Tunggal B."/>
            <person name="Rivero F."/>
            <person name="John U."/>
            <person name="Schleicher M."/>
            <person name="Eichinger L."/>
            <person name="Platzer M."/>
            <person name="Noegel A.A."/>
            <person name="Schaap P."/>
            <person name="Gloeckner G."/>
        </authorList>
    </citation>
    <scope>NUCLEOTIDE SEQUENCE [LARGE SCALE GENOMIC DNA]</scope>
    <source>
        <strain evidence="2">SH3</strain>
    </source>
</reference>